<sequence length="230" mass="27319">MTLVKSMTKYLATHLKSFHKRGVKRVTLEKRILGLFFTKKNIKIKPPKKEYLRCKVIRGHKRINRQIQRSTAPVRTLNKCAESNTFSMVIWEVMKKHYFSNEGELELVSKTESGPKTDGRSKRTAKEQASQNSYNSLFCREYFQSAAVRQSFFYYVEYLFSYLNPEDLCEKFDLRCCKNEHDGKCIQKWLILKKYLSYHMIEDLGLEPYLPIQEEDYFLPMLMDLENSDD</sequence>
<protein>
    <submittedName>
        <fullName evidence="1">Uncharacterized protein</fullName>
    </submittedName>
</protein>
<comment type="caution">
    <text evidence="1">The sequence shown here is derived from an EMBL/GenBank/DDBJ whole genome shotgun (WGS) entry which is preliminary data.</text>
</comment>
<keyword evidence="2" id="KW-1185">Reference proteome</keyword>
<proteinExistence type="predicted"/>
<evidence type="ECO:0000313" key="2">
    <source>
        <dbReference type="Proteomes" id="UP001162131"/>
    </source>
</evidence>
<reference evidence="1" key="1">
    <citation type="submission" date="2021-09" db="EMBL/GenBank/DDBJ databases">
        <authorList>
            <consortium name="AG Swart"/>
            <person name="Singh M."/>
            <person name="Singh A."/>
            <person name="Seah K."/>
            <person name="Emmerich C."/>
        </authorList>
    </citation>
    <scope>NUCLEOTIDE SEQUENCE</scope>
    <source>
        <strain evidence="1">ATCC30299</strain>
    </source>
</reference>
<dbReference type="EMBL" id="CAJZBQ010000029">
    <property type="protein sequence ID" value="CAG9321927.1"/>
    <property type="molecule type" value="Genomic_DNA"/>
</dbReference>
<organism evidence="1 2">
    <name type="scientific">Blepharisma stoltei</name>
    <dbReference type="NCBI Taxonomy" id="1481888"/>
    <lineage>
        <taxon>Eukaryota</taxon>
        <taxon>Sar</taxon>
        <taxon>Alveolata</taxon>
        <taxon>Ciliophora</taxon>
        <taxon>Postciliodesmatophora</taxon>
        <taxon>Heterotrichea</taxon>
        <taxon>Heterotrichida</taxon>
        <taxon>Blepharismidae</taxon>
        <taxon>Blepharisma</taxon>
    </lineage>
</organism>
<dbReference type="AlphaFoldDB" id="A0AAU9J970"/>
<name>A0AAU9J970_9CILI</name>
<accession>A0AAU9J970</accession>
<evidence type="ECO:0000313" key="1">
    <source>
        <dbReference type="EMBL" id="CAG9321927.1"/>
    </source>
</evidence>
<gene>
    <name evidence="1" type="ORF">BSTOLATCC_MIC29831</name>
</gene>
<dbReference type="Proteomes" id="UP001162131">
    <property type="component" value="Unassembled WGS sequence"/>
</dbReference>